<dbReference type="KEGG" id="cfc:CFLV_00855"/>
<gene>
    <name evidence="3" type="ORF">CFL01nite_09120</name>
    <name evidence="2" type="ORF">CFLV_00855</name>
</gene>
<evidence type="ECO:0000313" key="3">
    <source>
        <dbReference type="EMBL" id="GEB97417.1"/>
    </source>
</evidence>
<dbReference type="InterPro" id="IPR029068">
    <property type="entry name" value="Glyas_Bleomycin-R_OHBP_Dase"/>
</dbReference>
<dbReference type="PROSITE" id="PS51819">
    <property type="entry name" value="VOC"/>
    <property type="match status" value="1"/>
</dbReference>
<dbReference type="AlphaFoldDB" id="A0A1L7CJ64"/>
<reference evidence="3 5" key="2">
    <citation type="submission" date="2019-06" db="EMBL/GenBank/DDBJ databases">
        <title>Whole genome shotgun sequence of Corynebacterium flavescens NBRC 14136.</title>
        <authorList>
            <person name="Hosoyama A."/>
            <person name="Uohara A."/>
            <person name="Ohji S."/>
            <person name="Ichikawa N."/>
        </authorList>
    </citation>
    <scope>NUCLEOTIDE SEQUENCE [LARGE SCALE GENOMIC DNA]</scope>
    <source>
        <strain evidence="3 5">NBRC 14136</strain>
    </source>
</reference>
<name>A0A1L7CJ64_CORFL</name>
<dbReference type="CDD" id="cd07247">
    <property type="entry name" value="SgaA_N_like"/>
    <property type="match status" value="1"/>
</dbReference>
<dbReference type="OrthoDB" id="9793039at2"/>
<evidence type="ECO:0000313" key="5">
    <source>
        <dbReference type="Proteomes" id="UP000315353"/>
    </source>
</evidence>
<dbReference type="RefSeq" id="WP_075728892.1">
    <property type="nucleotide sequence ID" value="NZ_BJNB01000010.1"/>
</dbReference>
<organism evidence="2 4">
    <name type="scientific">Corynebacterium flavescens</name>
    <dbReference type="NCBI Taxonomy" id="28028"/>
    <lineage>
        <taxon>Bacteria</taxon>
        <taxon>Bacillati</taxon>
        <taxon>Actinomycetota</taxon>
        <taxon>Actinomycetes</taxon>
        <taxon>Mycobacteriales</taxon>
        <taxon>Corynebacteriaceae</taxon>
        <taxon>Corynebacterium</taxon>
    </lineage>
</organism>
<evidence type="ECO:0000313" key="2">
    <source>
        <dbReference type="EMBL" id="APT85894.1"/>
    </source>
</evidence>
<evidence type="ECO:0000313" key="4">
    <source>
        <dbReference type="Proteomes" id="UP000185479"/>
    </source>
</evidence>
<reference evidence="2 4" key="1">
    <citation type="submission" date="2014-08" db="EMBL/GenBank/DDBJ databases">
        <title>Complete genome sequence of Corynebacterium flavescens OJ8(T)(=DSM 20296(T)), isolated from cheese.</title>
        <authorList>
            <person name="Ruckert C."/>
            <person name="Albersmeier A."/>
            <person name="Winkler A."/>
            <person name="Kalinowski J."/>
        </authorList>
    </citation>
    <scope>NUCLEOTIDE SEQUENCE [LARGE SCALE GENOMIC DNA]</scope>
    <source>
        <strain evidence="2 4">OJ8</strain>
    </source>
</reference>
<dbReference type="GeneID" id="82879272"/>
<dbReference type="PANTHER" id="PTHR33993:SF14">
    <property type="entry name" value="GB|AAF24581.1"/>
    <property type="match status" value="1"/>
</dbReference>
<dbReference type="Gene3D" id="3.10.180.10">
    <property type="entry name" value="2,3-Dihydroxybiphenyl 1,2-Dioxygenase, domain 1"/>
    <property type="match status" value="2"/>
</dbReference>
<dbReference type="InterPro" id="IPR052164">
    <property type="entry name" value="Anthracycline_SecMetBiosynth"/>
</dbReference>
<dbReference type="Proteomes" id="UP000315353">
    <property type="component" value="Unassembled WGS sequence"/>
</dbReference>
<dbReference type="Pfam" id="PF00903">
    <property type="entry name" value="Glyoxalase"/>
    <property type="match status" value="2"/>
</dbReference>
<protein>
    <submittedName>
        <fullName evidence="2">Glyoxalase</fullName>
    </submittedName>
</protein>
<feature type="domain" description="VOC" evidence="1">
    <location>
        <begin position="10"/>
        <end position="118"/>
    </location>
</feature>
<sequence length="284" mass="30692">MPAFQAEVGMPYWIDLATSDPRKSTRFYEEVLGWEVSGEEYRLARVQGLPVAGFIPQPAEAARPDTWITYFLSADIDTDCARARELGGRVLSPAQSVELGDMALLVDVAGGMFGLIQPRGAEHFVAAGEPGLPVWHELSATANFRGVLDFYGELFNWDIRALSANTEQSSSEQSSSGQSSAEHIEYATAEEEGAPFAGFWNAEGAFPPQVPSFWQTYLGVRSIEAAAAAAVSLGGEVIRPAWDSPFGRLCLLADSTGATITLAEVEDAPQEEPRESDDLLNLDL</sequence>
<evidence type="ECO:0000259" key="1">
    <source>
        <dbReference type="PROSITE" id="PS51819"/>
    </source>
</evidence>
<dbReference type="InterPro" id="IPR037523">
    <property type="entry name" value="VOC_core"/>
</dbReference>
<dbReference type="InterPro" id="IPR004360">
    <property type="entry name" value="Glyas_Fos-R_dOase_dom"/>
</dbReference>
<dbReference type="EMBL" id="CP009246">
    <property type="protein sequence ID" value="APT85894.1"/>
    <property type="molecule type" value="Genomic_DNA"/>
</dbReference>
<dbReference type="PANTHER" id="PTHR33993">
    <property type="entry name" value="GLYOXALASE-RELATED"/>
    <property type="match status" value="1"/>
</dbReference>
<accession>A0A1L7CJ64</accession>
<dbReference type="Proteomes" id="UP000185479">
    <property type="component" value="Chromosome"/>
</dbReference>
<dbReference type="EMBL" id="BJNB01000010">
    <property type="protein sequence ID" value="GEB97417.1"/>
    <property type="molecule type" value="Genomic_DNA"/>
</dbReference>
<dbReference type="SUPFAM" id="SSF54593">
    <property type="entry name" value="Glyoxalase/Bleomycin resistance protein/Dihydroxybiphenyl dioxygenase"/>
    <property type="match status" value="2"/>
</dbReference>
<keyword evidence="4" id="KW-1185">Reference proteome</keyword>
<proteinExistence type="predicted"/>
<dbReference type="STRING" id="28028.CFLV_00855"/>